<dbReference type="AlphaFoldDB" id="A0A6J4NTK4"/>
<evidence type="ECO:0000256" key="1">
    <source>
        <dbReference type="SAM" id="MobiDB-lite"/>
    </source>
</evidence>
<feature type="non-terminal residue" evidence="2">
    <location>
        <position position="53"/>
    </location>
</feature>
<sequence length="53" mass="5844">GRTAHHTGDPLAAARRLSTSRAQGAVLDQRPAHHTRVRTRHHPRHLGDLAVQV</sequence>
<proteinExistence type="predicted"/>
<gene>
    <name evidence="2" type="ORF">AVDCRST_MAG03-1056</name>
</gene>
<reference evidence="2" key="1">
    <citation type="submission" date="2020-02" db="EMBL/GenBank/DDBJ databases">
        <authorList>
            <person name="Meier V. D."/>
        </authorList>
    </citation>
    <scope>NUCLEOTIDE SEQUENCE</scope>
    <source>
        <strain evidence="2">AVDCRST_MAG03</strain>
    </source>
</reference>
<dbReference type="EMBL" id="CADCUT010000057">
    <property type="protein sequence ID" value="CAA9397827.1"/>
    <property type="molecule type" value="Genomic_DNA"/>
</dbReference>
<feature type="compositionally biased region" description="Low complexity" evidence="1">
    <location>
        <begin position="11"/>
        <end position="22"/>
    </location>
</feature>
<organism evidence="2">
    <name type="scientific">uncultured Rubrobacteraceae bacterium</name>
    <dbReference type="NCBI Taxonomy" id="349277"/>
    <lineage>
        <taxon>Bacteria</taxon>
        <taxon>Bacillati</taxon>
        <taxon>Actinomycetota</taxon>
        <taxon>Rubrobacteria</taxon>
        <taxon>Rubrobacterales</taxon>
        <taxon>Rubrobacteraceae</taxon>
        <taxon>environmental samples</taxon>
    </lineage>
</organism>
<accession>A0A6J4NTK4</accession>
<feature type="compositionally biased region" description="Basic residues" evidence="1">
    <location>
        <begin position="32"/>
        <end position="44"/>
    </location>
</feature>
<feature type="non-terminal residue" evidence="2">
    <location>
        <position position="1"/>
    </location>
</feature>
<feature type="region of interest" description="Disordered" evidence="1">
    <location>
        <begin position="1"/>
        <end position="53"/>
    </location>
</feature>
<evidence type="ECO:0000313" key="2">
    <source>
        <dbReference type="EMBL" id="CAA9397827.1"/>
    </source>
</evidence>
<protein>
    <submittedName>
        <fullName evidence="2">UPF0057 membrane protein YqaE</fullName>
    </submittedName>
</protein>
<name>A0A6J4NTK4_9ACTN</name>